<gene>
    <name evidence="2" type="ORF">MNOR_LOCUS35428</name>
</gene>
<name>A0AAV2SEU9_MEGNR</name>
<sequence>LYDDTAVDHLGQSNSHNDNFSESYSPSGLNSIGKLIAEKTIILTNDENGQILNTQGNIEGQNDITGLTESSAESNVNLGHREMAVTPDAILTSRNAKNLELIRPKQ</sequence>
<feature type="non-terminal residue" evidence="2">
    <location>
        <position position="106"/>
    </location>
</feature>
<proteinExistence type="predicted"/>
<dbReference type="EMBL" id="CAXKWB010059075">
    <property type="protein sequence ID" value="CAL4181533.1"/>
    <property type="molecule type" value="Genomic_DNA"/>
</dbReference>
<accession>A0AAV2SEU9</accession>
<organism evidence="2 3">
    <name type="scientific">Meganyctiphanes norvegica</name>
    <name type="common">Northern krill</name>
    <name type="synonym">Thysanopoda norvegica</name>
    <dbReference type="NCBI Taxonomy" id="48144"/>
    <lineage>
        <taxon>Eukaryota</taxon>
        <taxon>Metazoa</taxon>
        <taxon>Ecdysozoa</taxon>
        <taxon>Arthropoda</taxon>
        <taxon>Crustacea</taxon>
        <taxon>Multicrustacea</taxon>
        <taxon>Malacostraca</taxon>
        <taxon>Eumalacostraca</taxon>
        <taxon>Eucarida</taxon>
        <taxon>Euphausiacea</taxon>
        <taxon>Euphausiidae</taxon>
        <taxon>Meganyctiphanes</taxon>
    </lineage>
</organism>
<keyword evidence="3" id="KW-1185">Reference proteome</keyword>
<comment type="caution">
    <text evidence="2">The sequence shown here is derived from an EMBL/GenBank/DDBJ whole genome shotgun (WGS) entry which is preliminary data.</text>
</comment>
<feature type="region of interest" description="Disordered" evidence="1">
    <location>
        <begin position="1"/>
        <end position="26"/>
    </location>
</feature>
<protein>
    <submittedName>
        <fullName evidence="2">Uncharacterized protein</fullName>
    </submittedName>
</protein>
<reference evidence="2 3" key="1">
    <citation type="submission" date="2024-05" db="EMBL/GenBank/DDBJ databases">
        <authorList>
            <person name="Wallberg A."/>
        </authorList>
    </citation>
    <scope>NUCLEOTIDE SEQUENCE [LARGE SCALE GENOMIC DNA]</scope>
</reference>
<feature type="compositionally biased region" description="Polar residues" evidence="1">
    <location>
        <begin position="11"/>
        <end position="26"/>
    </location>
</feature>
<dbReference type="Proteomes" id="UP001497623">
    <property type="component" value="Unassembled WGS sequence"/>
</dbReference>
<dbReference type="AlphaFoldDB" id="A0AAV2SEU9"/>
<feature type="non-terminal residue" evidence="2">
    <location>
        <position position="1"/>
    </location>
</feature>
<evidence type="ECO:0000256" key="1">
    <source>
        <dbReference type="SAM" id="MobiDB-lite"/>
    </source>
</evidence>
<evidence type="ECO:0000313" key="2">
    <source>
        <dbReference type="EMBL" id="CAL4181533.1"/>
    </source>
</evidence>
<evidence type="ECO:0000313" key="3">
    <source>
        <dbReference type="Proteomes" id="UP001497623"/>
    </source>
</evidence>